<dbReference type="RefSeq" id="WP_343759738.1">
    <property type="nucleotide sequence ID" value="NZ_BAAACG010000006.1"/>
</dbReference>
<accession>A0ABP3UN24</accession>
<protein>
    <submittedName>
        <fullName evidence="4">TetR/AcrR family transcriptional regulator</fullName>
    </submittedName>
</protein>
<feature type="DNA-binding region" description="H-T-H motif" evidence="2">
    <location>
        <begin position="32"/>
        <end position="51"/>
    </location>
</feature>
<dbReference type="EMBL" id="BAAACG010000006">
    <property type="protein sequence ID" value="GAA0736455.1"/>
    <property type="molecule type" value="Genomic_DNA"/>
</dbReference>
<evidence type="ECO:0000313" key="5">
    <source>
        <dbReference type="Proteomes" id="UP001501510"/>
    </source>
</evidence>
<dbReference type="InterPro" id="IPR050624">
    <property type="entry name" value="HTH-type_Tx_Regulator"/>
</dbReference>
<dbReference type="SUPFAM" id="SSF46689">
    <property type="entry name" value="Homeodomain-like"/>
    <property type="match status" value="1"/>
</dbReference>
<dbReference type="PANTHER" id="PTHR43479">
    <property type="entry name" value="ACREF/ENVCD OPERON REPRESSOR-RELATED"/>
    <property type="match status" value="1"/>
</dbReference>
<dbReference type="Proteomes" id="UP001501510">
    <property type="component" value="Unassembled WGS sequence"/>
</dbReference>
<proteinExistence type="predicted"/>
<dbReference type="InterPro" id="IPR001647">
    <property type="entry name" value="HTH_TetR"/>
</dbReference>
<dbReference type="PROSITE" id="PS50977">
    <property type="entry name" value="HTH_TETR_2"/>
    <property type="match status" value="1"/>
</dbReference>
<evidence type="ECO:0000256" key="1">
    <source>
        <dbReference type="ARBA" id="ARBA00023125"/>
    </source>
</evidence>
<comment type="caution">
    <text evidence="4">The sequence shown here is derived from an EMBL/GenBank/DDBJ whole genome shotgun (WGS) entry which is preliminary data.</text>
</comment>
<evidence type="ECO:0000259" key="3">
    <source>
        <dbReference type="PROSITE" id="PS50977"/>
    </source>
</evidence>
<dbReference type="PANTHER" id="PTHR43479:SF11">
    <property type="entry name" value="ACREF_ENVCD OPERON REPRESSOR-RELATED"/>
    <property type="match status" value="1"/>
</dbReference>
<name>A0ABP3UN24_9CLOT</name>
<feature type="domain" description="HTH tetR-type" evidence="3">
    <location>
        <begin position="9"/>
        <end position="69"/>
    </location>
</feature>
<dbReference type="PRINTS" id="PR00455">
    <property type="entry name" value="HTHTETR"/>
</dbReference>
<reference evidence="5" key="1">
    <citation type="journal article" date="2019" name="Int. J. Syst. Evol. Microbiol.">
        <title>The Global Catalogue of Microorganisms (GCM) 10K type strain sequencing project: providing services to taxonomists for standard genome sequencing and annotation.</title>
        <authorList>
            <consortium name="The Broad Institute Genomics Platform"/>
            <consortium name="The Broad Institute Genome Sequencing Center for Infectious Disease"/>
            <person name="Wu L."/>
            <person name="Ma J."/>
        </authorList>
    </citation>
    <scope>NUCLEOTIDE SEQUENCE [LARGE SCALE GENOMIC DNA]</scope>
    <source>
        <strain evidence="5">JCM 1407</strain>
    </source>
</reference>
<evidence type="ECO:0000313" key="4">
    <source>
        <dbReference type="EMBL" id="GAA0736455.1"/>
    </source>
</evidence>
<keyword evidence="1 2" id="KW-0238">DNA-binding</keyword>
<evidence type="ECO:0000256" key="2">
    <source>
        <dbReference type="PROSITE-ProRule" id="PRU00335"/>
    </source>
</evidence>
<gene>
    <name evidence="4" type="ORF">GCM10008906_11460</name>
</gene>
<dbReference type="InterPro" id="IPR009057">
    <property type="entry name" value="Homeodomain-like_sf"/>
</dbReference>
<keyword evidence="5" id="KW-1185">Reference proteome</keyword>
<organism evidence="4 5">
    <name type="scientific">Clostridium oceanicum</name>
    <dbReference type="NCBI Taxonomy" id="1543"/>
    <lineage>
        <taxon>Bacteria</taxon>
        <taxon>Bacillati</taxon>
        <taxon>Bacillota</taxon>
        <taxon>Clostridia</taxon>
        <taxon>Eubacteriales</taxon>
        <taxon>Clostridiaceae</taxon>
        <taxon>Clostridium</taxon>
    </lineage>
</organism>
<sequence length="191" mass="22516">MVRISKAPEVRKQEILETAMKLFYIKGYEKTSMADIAKEMDVVPGLCYRYFKSKQDLFDTSMNQYVEECSQKFLEVIRDDKKTLEQRIDYMANLMETQEENSRYHNFYHKNGNEDLHQQLMIKIAKYLTPIVSEELKKISLKGEVQVENIEMVVNFIMYGQIGILSCVGISMKEKVKEIRKYIDLLLLSKL</sequence>
<dbReference type="Gene3D" id="1.10.357.10">
    <property type="entry name" value="Tetracycline Repressor, domain 2"/>
    <property type="match status" value="1"/>
</dbReference>
<dbReference type="Pfam" id="PF00440">
    <property type="entry name" value="TetR_N"/>
    <property type="match status" value="1"/>
</dbReference>